<keyword evidence="2" id="KW-1185">Reference proteome</keyword>
<comment type="caution">
    <text evidence="1">The sequence shown here is derived from an EMBL/GenBank/DDBJ whole genome shotgun (WGS) entry which is preliminary data.</text>
</comment>
<reference evidence="2" key="1">
    <citation type="journal article" date="2019" name="Int. J. Syst. Evol. Microbiol.">
        <title>The Global Catalogue of Microorganisms (GCM) 10K type strain sequencing project: providing services to taxonomists for standard genome sequencing and annotation.</title>
        <authorList>
            <consortium name="The Broad Institute Genomics Platform"/>
            <consortium name="The Broad Institute Genome Sequencing Center for Infectious Disease"/>
            <person name="Wu L."/>
            <person name="Ma J."/>
        </authorList>
    </citation>
    <scope>NUCLEOTIDE SEQUENCE [LARGE SCALE GENOMIC DNA]</scope>
    <source>
        <strain evidence="2">JCM 17919</strain>
    </source>
</reference>
<name>A0ABP8G3K3_9BACT</name>
<evidence type="ECO:0000313" key="1">
    <source>
        <dbReference type="EMBL" id="GAA4316744.1"/>
    </source>
</evidence>
<sequence>MIGTKDIRIGNWICTEENQWGTVTSISRDAILVKHALGTQGYNPEDLFPISVTVDILSLCGFQVFNAGYRHKDSFFFLRYFGDGDLSLDIAGHAEKFSYVHQLQNLYYRLTGTLLEPYLYGN</sequence>
<protein>
    <submittedName>
        <fullName evidence="1">Uncharacterized protein</fullName>
    </submittedName>
</protein>
<proteinExistence type="predicted"/>
<accession>A0ABP8G3K3</accession>
<organism evidence="1 2">
    <name type="scientific">Flaviaesturariibacter amylovorans</name>
    <dbReference type="NCBI Taxonomy" id="1084520"/>
    <lineage>
        <taxon>Bacteria</taxon>
        <taxon>Pseudomonadati</taxon>
        <taxon>Bacteroidota</taxon>
        <taxon>Chitinophagia</taxon>
        <taxon>Chitinophagales</taxon>
        <taxon>Chitinophagaceae</taxon>
        <taxon>Flaviaestuariibacter</taxon>
    </lineage>
</organism>
<evidence type="ECO:0000313" key="2">
    <source>
        <dbReference type="Proteomes" id="UP001501725"/>
    </source>
</evidence>
<dbReference type="Proteomes" id="UP001501725">
    <property type="component" value="Unassembled WGS sequence"/>
</dbReference>
<gene>
    <name evidence="1" type="ORF">GCM10023184_00080</name>
</gene>
<dbReference type="EMBL" id="BAABGY010000001">
    <property type="protein sequence ID" value="GAA4316744.1"/>
    <property type="molecule type" value="Genomic_DNA"/>
</dbReference>
<dbReference type="RefSeq" id="WP_345252526.1">
    <property type="nucleotide sequence ID" value="NZ_BAABGY010000001.1"/>
</dbReference>